<dbReference type="EMBL" id="MWPX01000024">
    <property type="protein sequence ID" value="OUM47372.1"/>
    <property type="molecule type" value="Genomic_DNA"/>
</dbReference>
<dbReference type="Proteomes" id="UP000221918">
    <property type="component" value="Unassembled WGS sequence"/>
</dbReference>
<evidence type="ECO:0000313" key="2">
    <source>
        <dbReference type="EMBL" id="MDR4326698.1"/>
    </source>
</evidence>
<evidence type="ECO:0000313" key="3">
    <source>
        <dbReference type="EMBL" id="OUM47372.1"/>
    </source>
</evidence>
<evidence type="ECO:0000256" key="1">
    <source>
        <dbReference type="SAM" id="Phobius"/>
    </source>
</evidence>
<name>A0A1Y3MIF3_9BACI</name>
<dbReference type="Proteomes" id="UP001248134">
    <property type="component" value="Unassembled WGS sequence"/>
</dbReference>
<reference evidence="4 6" key="2">
    <citation type="submission" date="2017-09" db="EMBL/GenBank/DDBJ databases">
        <title>Large-scale bioinformatics analysis of Bacillus genomes uncovers conserved roles of natural products in bacterial physiology.</title>
        <authorList>
            <consortium name="Agbiome Team Llc"/>
            <person name="Bleich R.M."/>
            <person name="Grubbs K.J."/>
            <person name="Santa Maria K.C."/>
            <person name="Allen S.E."/>
            <person name="Farag S."/>
            <person name="Shank E.A."/>
            <person name="Bowers A."/>
        </authorList>
    </citation>
    <scope>NUCLEOTIDE SEQUENCE [LARGE SCALE GENOMIC DNA]</scope>
    <source>
        <strain evidence="4 6">AFS037265</strain>
    </source>
</reference>
<organism evidence="3 5">
    <name type="scientific">Bacillus pseudomycoides</name>
    <dbReference type="NCBI Taxonomy" id="64104"/>
    <lineage>
        <taxon>Bacteria</taxon>
        <taxon>Bacillati</taxon>
        <taxon>Bacillota</taxon>
        <taxon>Bacilli</taxon>
        <taxon>Bacillales</taxon>
        <taxon>Bacillaceae</taxon>
        <taxon>Bacillus</taxon>
        <taxon>Bacillus cereus group</taxon>
    </lineage>
</organism>
<reference evidence="3 5" key="1">
    <citation type="submission" date="2017-02" db="EMBL/GenBank/DDBJ databases">
        <title>Bacillus pseudomycoides isolate FSL K6-0042.</title>
        <authorList>
            <person name="Kovac J."/>
        </authorList>
    </citation>
    <scope>NUCLEOTIDE SEQUENCE [LARGE SCALE GENOMIC DNA]</scope>
    <source>
        <strain evidence="3 5">FSL K6-0042</strain>
    </source>
</reference>
<protein>
    <submittedName>
        <fullName evidence="3">Uncharacterized protein</fullName>
    </submittedName>
</protein>
<dbReference type="EMBL" id="NUTL01000090">
    <property type="protein sequence ID" value="PHE92178.1"/>
    <property type="molecule type" value="Genomic_DNA"/>
</dbReference>
<dbReference type="KEGG" id="bmyc:DJ92_2957"/>
<evidence type="ECO:0000313" key="4">
    <source>
        <dbReference type="EMBL" id="PHE92178.1"/>
    </source>
</evidence>
<sequence length="60" mass="7149">MKLHALFDFLHLLFFSIKSHYVFGIPSYVFLIPFIFVVGYMIITLNKPAKRKRLRSRETS</sequence>
<keyword evidence="1" id="KW-1133">Transmembrane helix</keyword>
<reference evidence="2" key="3">
    <citation type="submission" date="2019-07" db="EMBL/GenBank/DDBJ databases">
        <title>Phylogenomic Reclassification of ATCC Bacillus Strains and Various Taxa within the Genus Bacillus.</title>
        <authorList>
            <person name="Riojas M.A."/>
            <person name="Frank A.M."/>
            <person name="Fenn S.L."/>
            <person name="King S.P."/>
            <person name="Brower S.M."/>
            <person name="Hazbon M.H."/>
        </authorList>
    </citation>
    <scope>NUCLEOTIDE SEQUENCE</scope>
    <source>
        <strain evidence="2">NR-12239</strain>
    </source>
</reference>
<feature type="transmembrane region" description="Helical" evidence="1">
    <location>
        <begin position="20"/>
        <end position="43"/>
    </location>
</feature>
<keyword evidence="1" id="KW-0812">Transmembrane</keyword>
<comment type="caution">
    <text evidence="3">The sequence shown here is derived from an EMBL/GenBank/DDBJ whole genome shotgun (WGS) entry which is preliminary data.</text>
</comment>
<evidence type="ECO:0000313" key="6">
    <source>
        <dbReference type="Proteomes" id="UP000221918"/>
    </source>
</evidence>
<dbReference type="AlphaFoldDB" id="A0A1Y3MIF3"/>
<dbReference type="EMBL" id="VLYX01000010">
    <property type="protein sequence ID" value="MDR4326698.1"/>
    <property type="molecule type" value="Genomic_DNA"/>
</dbReference>
<accession>A0A1Y3MIF3</accession>
<evidence type="ECO:0000313" key="5">
    <source>
        <dbReference type="Proteomes" id="UP000195321"/>
    </source>
</evidence>
<proteinExistence type="predicted"/>
<dbReference type="Proteomes" id="UP000195321">
    <property type="component" value="Unassembled WGS sequence"/>
</dbReference>
<keyword evidence="1" id="KW-0472">Membrane</keyword>
<gene>
    <name evidence="3" type="ORF">BW425_18835</name>
    <name evidence="4" type="ORF">COF81_20535</name>
    <name evidence="2" type="ORF">FOS08_12340</name>
</gene>